<gene>
    <name evidence="10" type="ORF">C1SCF055_LOCUS40415</name>
</gene>
<keyword evidence="5" id="KW-0418">Kinase</keyword>
<evidence type="ECO:0000313" key="10">
    <source>
        <dbReference type="EMBL" id="CAI4015594.1"/>
    </source>
</evidence>
<evidence type="ECO:0000256" key="5">
    <source>
        <dbReference type="ARBA" id="ARBA00022777"/>
    </source>
</evidence>
<evidence type="ECO:0000256" key="3">
    <source>
        <dbReference type="ARBA" id="ARBA00022679"/>
    </source>
</evidence>
<sequence>MYMAKLAAAKEFAYMKALKDEGFPVPSPIDQNRHVVVMSFARMLRALRIPQQSRFVEQSP</sequence>
<evidence type="ECO:0000313" key="12">
    <source>
        <dbReference type="Proteomes" id="UP001152797"/>
    </source>
</evidence>
<dbReference type="EC" id="2.7.11.1" evidence="1"/>
<evidence type="ECO:0000256" key="2">
    <source>
        <dbReference type="ARBA" id="ARBA00022527"/>
    </source>
</evidence>
<dbReference type="GO" id="GO:0004674">
    <property type="term" value="F:protein serine/threonine kinase activity"/>
    <property type="evidence" value="ECO:0007669"/>
    <property type="project" value="UniProtKB-KW"/>
</dbReference>
<protein>
    <recommendedName>
        <fullName evidence="1">non-specific serine/threonine protein kinase</fullName>
        <ecNumber evidence="1">2.7.11.1</ecNumber>
    </recommendedName>
</protein>
<dbReference type="Gene3D" id="3.30.200.20">
    <property type="entry name" value="Phosphorylase Kinase, domain 1"/>
    <property type="match status" value="1"/>
</dbReference>
<dbReference type="EMBL" id="CAMXCT010006538">
    <property type="protein sequence ID" value="CAI4015594.1"/>
    <property type="molecule type" value="Genomic_DNA"/>
</dbReference>
<dbReference type="OrthoDB" id="10258631at2759"/>
<evidence type="ECO:0000259" key="9">
    <source>
        <dbReference type="Pfam" id="PF01163"/>
    </source>
</evidence>
<dbReference type="GO" id="GO:0005524">
    <property type="term" value="F:ATP binding"/>
    <property type="evidence" value="ECO:0007669"/>
    <property type="project" value="UniProtKB-KW"/>
</dbReference>
<reference evidence="10" key="1">
    <citation type="submission" date="2022-10" db="EMBL/GenBank/DDBJ databases">
        <authorList>
            <person name="Chen Y."/>
            <person name="Dougan E. K."/>
            <person name="Chan C."/>
            <person name="Rhodes N."/>
            <person name="Thang M."/>
        </authorList>
    </citation>
    <scope>NUCLEOTIDE SEQUENCE</scope>
</reference>
<keyword evidence="3" id="KW-0808">Transferase</keyword>
<keyword evidence="12" id="KW-1185">Reference proteome</keyword>
<comment type="catalytic activity">
    <reaction evidence="8">
        <text>L-seryl-[protein] + ATP = O-phospho-L-seryl-[protein] + ADP + H(+)</text>
        <dbReference type="Rhea" id="RHEA:17989"/>
        <dbReference type="Rhea" id="RHEA-COMP:9863"/>
        <dbReference type="Rhea" id="RHEA-COMP:11604"/>
        <dbReference type="ChEBI" id="CHEBI:15378"/>
        <dbReference type="ChEBI" id="CHEBI:29999"/>
        <dbReference type="ChEBI" id="CHEBI:30616"/>
        <dbReference type="ChEBI" id="CHEBI:83421"/>
        <dbReference type="ChEBI" id="CHEBI:456216"/>
        <dbReference type="EC" id="2.7.11.1"/>
    </reaction>
</comment>
<dbReference type="InterPro" id="IPR018934">
    <property type="entry name" value="RIO_dom"/>
</dbReference>
<evidence type="ECO:0000256" key="6">
    <source>
        <dbReference type="ARBA" id="ARBA00022840"/>
    </source>
</evidence>
<keyword evidence="2" id="KW-0723">Serine/threonine-protein kinase</keyword>
<evidence type="ECO:0000256" key="1">
    <source>
        <dbReference type="ARBA" id="ARBA00012513"/>
    </source>
</evidence>
<dbReference type="GO" id="GO:0005829">
    <property type="term" value="C:cytosol"/>
    <property type="evidence" value="ECO:0007669"/>
    <property type="project" value="TreeGrafter"/>
</dbReference>
<accession>A0A9P1DSI7</accession>
<evidence type="ECO:0000256" key="8">
    <source>
        <dbReference type="ARBA" id="ARBA00048679"/>
    </source>
</evidence>
<keyword evidence="6" id="KW-0067">ATP-binding</keyword>
<dbReference type="PANTHER" id="PTHR45852">
    <property type="entry name" value="SER/THR-PROTEIN KINASE RIO2"/>
    <property type="match status" value="1"/>
</dbReference>
<evidence type="ECO:0000256" key="7">
    <source>
        <dbReference type="ARBA" id="ARBA00047899"/>
    </source>
</evidence>
<keyword evidence="4" id="KW-0547">Nucleotide-binding</keyword>
<comment type="caution">
    <text evidence="10">The sequence shown here is derived from an EMBL/GenBank/DDBJ whole genome shotgun (WGS) entry which is preliminary data.</text>
</comment>
<reference evidence="11 12" key="2">
    <citation type="submission" date="2024-05" db="EMBL/GenBank/DDBJ databases">
        <authorList>
            <person name="Chen Y."/>
            <person name="Shah S."/>
            <person name="Dougan E. K."/>
            <person name="Thang M."/>
            <person name="Chan C."/>
        </authorList>
    </citation>
    <scope>NUCLEOTIDE SEQUENCE [LARGE SCALE GENOMIC DNA]</scope>
</reference>
<proteinExistence type="predicted"/>
<name>A0A9P1DSI7_9DINO</name>
<dbReference type="AlphaFoldDB" id="A0A9P1DSI7"/>
<organism evidence="10">
    <name type="scientific">Cladocopium goreaui</name>
    <dbReference type="NCBI Taxonomy" id="2562237"/>
    <lineage>
        <taxon>Eukaryota</taxon>
        <taxon>Sar</taxon>
        <taxon>Alveolata</taxon>
        <taxon>Dinophyceae</taxon>
        <taxon>Suessiales</taxon>
        <taxon>Symbiodiniaceae</taxon>
        <taxon>Cladocopium</taxon>
    </lineage>
</organism>
<dbReference type="GO" id="GO:0005634">
    <property type="term" value="C:nucleus"/>
    <property type="evidence" value="ECO:0007669"/>
    <property type="project" value="TreeGrafter"/>
</dbReference>
<dbReference type="GO" id="GO:0030490">
    <property type="term" value="P:maturation of SSU-rRNA"/>
    <property type="evidence" value="ECO:0007669"/>
    <property type="project" value="TreeGrafter"/>
</dbReference>
<feature type="domain" description="RIO-type" evidence="9">
    <location>
        <begin position="2"/>
        <end position="48"/>
    </location>
</feature>
<dbReference type="Proteomes" id="UP001152797">
    <property type="component" value="Unassembled WGS sequence"/>
</dbReference>
<evidence type="ECO:0000313" key="11">
    <source>
        <dbReference type="EMBL" id="CAL4802906.1"/>
    </source>
</evidence>
<dbReference type="EMBL" id="CAMXCT020006538">
    <property type="protein sequence ID" value="CAL1168969.1"/>
    <property type="molecule type" value="Genomic_DNA"/>
</dbReference>
<dbReference type="EMBL" id="CAMXCT030006538">
    <property type="protein sequence ID" value="CAL4802906.1"/>
    <property type="molecule type" value="Genomic_DNA"/>
</dbReference>
<comment type="catalytic activity">
    <reaction evidence="7">
        <text>L-threonyl-[protein] + ATP = O-phospho-L-threonyl-[protein] + ADP + H(+)</text>
        <dbReference type="Rhea" id="RHEA:46608"/>
        <dbReference type="Rhea" id="RHEA-COMP:11060"/>
        <dbReference type="Rhea" id="RHEA-COMP:11605"/>
        <dbReference type="ChEBI" id="CHEBI:15378"/>
        <dbReference type="ChEBI" id="CHEBI:30013"/>
        <dbReference type="ChEBI" id="CHEBI:30616"/>
        <dbReference type="ChEBI" id="CHEBI:61977"/>
        <dbReference type="ChEBI" id="CHEBI:456216"/>
        <dbReference type="EC" id="2.7.11.1"/>
    </reaction>
</comment>
<evidence type="ECO:0000256" key="4">
    <source>
        <dbReference type="ARBA" id="ARBA00022741"/>
    </source>
</evidence>
<dbReference type="GO" id="GO:0030688">
    <property type="term" value="C:preribosome, small subunit precursor"/>
    <property type="evidence" value="ECO:0007669"/>
    <property type="project" value="TreeGrafter"/>
</dbReference>
<dbReference type="PANTHER" id="PTHR45852:SF1">
    <property type="entry name" value="SERINE_THREONINE-PROTEIN KINASE RIO2"/>
    <property type="match status" value="1"/>
</dbReference>
<dbReference type="Pfam" id="PF01163">
    <property type="entry name" value="RIO1"/>
    <property type="match status" value="1"/>
</dbReference>